<evidence type="ECO:0000256" key="4">
    <source>
        <dbReference type="ARBA" id="ARBA00022723"/>
    </source>
</evidence>
<dbReference type="Pfam" id="PF00753">
    <property type="entry name" value="Lactamase_B"/>
    <property type="match status" value="1"/>
</dbReference>
<dbReference type="CDD" id="cd07723">
    <property type="entry name" value="hydroxyacylglutathione_hydrolase_MBL-fold"/>
    <property type="match status" value="1"/>
</dbReference>
<dbReference type="RefSeq" id="WP_061161975.1">
    <property type="nucleotide sequence ID" value="NZ_FCOI02000014.1"/>
</dbReference>
<dbReference type="InterPro" id="IPR032282">
    <property type="entry name" value="HAGH_C"/>
</dbReference>
<dbReference type="GO" id="GO:0004416">
    <property type="term" value="F:hydroxyacylglutathione hydrolase activity"/>
    <property type="evidence" value="ECO:0007669"/>
    <property type="project" value="UniProtKB-UniRule"/>
</dbReference>
<dbReference type="NCBIfam" id="TIGR03413">
    <property type="entry name" value="GSH_gloB"/>
    <property type="match status" value="1"/>
</dbReference>
<feature type="binding site" evidence="7">
    <location>
        <position position="156"/>
    </location>
    <ligand>
        <name>Zn(2+)</name>
        <dbReference type="ChEBI" id="CHEBI:29105"/>
        <label>2</label>
    </ligand>
</feature>
<dbReference type="PANTHER" id="PTHR43705">
    <property type="entry name" value="HYDROXYACYLGLUTATHIONE HYDROLASE"/>
    <property type="match status" value="1"/>
</dbReference>
<dbReference type="STRING" id="1777137.AWB76_04173"/>
<dbReference type="AlphaFoldDB" id="A0A158BGT1"/>
<evidence type="ECO:0000256" key="7">
    <source>
        <dbReference type="HAMAP-Rule" id="MF_01374"/>
    </source>
</evidence>
<keyword evidence="4 7" id="KW-0479">Metal-binding</keyword>
<dbReference type="UniPathway" id="UPA00619">
    <property type="reaction ID" value="UER00676"/>
</dbReference>
<comment type="function">
    <text evidence="7">Thiolesterase that catalyzes the hydrolysis of S-D-lactoyl-glutathione to form glutathione and D-lactic acid.</text>
</comment>
<dbReference type="Gene3D" id="3.60.15.10">
    <property type="entry name" value="Ribonuclease Z/Hydroxyacylglutathione hydrolase-like"/>
    <property type="match status" value="1"/>
</dbReference>
<reference evidence="10" key="1">
    <citation type="submission" date="2016-01" db="EMBL/GenBank/DDBJ databases">
        <authorList>
            <person name="Peeters Charlotte."/>
        </authorList>
    </citation>
    <scope>NUCLEOTIDE SEQUENCE [LARGE SCALE GENOMIC DNA]</scope>
</reference>
<gene>
    <name evidence="7" type="primary">gloB</name>
    <name evidence="9" type="ORF">AWB76_04173</name>
</gene>
<feature type="domain" description="Metallo-beta-lactamase" evidence="8">
    <location>
        <begin position="30"/>
        <end position="194"/>
    </location>
</feature>
<evidence type="ECO:0000259" key="8">
    <source>
        <dbReference type="SMART" id="SM00849"/>
    </source>
</evidence>
<protein>
    <recommendedName>
        <fullName evidence="7">Hydroxyacylglutathione hydrolase</fullName>
        <ecNumber evidence="7">3.1.2.6</ecNumber>
    </recommendedName>
    <alternativeName>
        <fullName evidence="7">Glyoxalase II</fullName>
        <shortName evidence="7">Glx II</shortName>
    </alternativeName>
</protein>
<comment type="pathway">
    <text evidence="2 7">Secondary metabolite metabolism; methylglyoxal degradation; (R)-lactate from methylglyoxal: step 2/2.</text>
</comment>
<feature type="binding site" evidence="7">
    <location>
        <position position="73"/>
    </location>
    <ligand>
        <name>Zn(2+)</name>
        <dbReference type="ChEBI" id="CHEBI:29105"/>
        <label>1</label>
    </ligand>
</feature>
<dbReference type="InterPro" id="IPR017782">
    <property type="entry name" value="Hydroxyacylglutathione_Hdrlase"/>
</dbReference>
<sequence>MIAMNSLAKKSPAQDAPDALEYVPVPAFEDNYIWLVSDSRDAVVVDPGDAAPVEAYLAKRGWRLTAILLTHHHQDHVGGVKALLDSRMAEGGIPVYGPAGERIEHVTQRVTGGDTVRIAQPALELSVIDVPGHTAGHIAYFQAGDPDGTPHLFCGDTLFASGCGRLFEGTPQQMLSSLDALAALPENTQVHCAHEYTLSNIKFARACEPDNTALLRWSDDAQALRAAGKPTLPTTIGHEKAVNPFLRADVPAIQATLSSQFGAPVSDRLEAFRMMRGWKDKFR</sequence>
<dbReference type="InterPro" id="IPR001279">
    <property type="entry name" value="Metallo-B-lactamas"/>
</dbReference>
<comment type="similarity">
    <text evidence="3 7">Belongs to the metallo-beta-lactamase superfamily. Glyoxalase II family.</text>
</comment>
<dbReference type="Pfam" id="PF16123">
    <property type="entry name" value="HAGH_C"/>
    <property type="match status" value="1"/>
</dbReference>
<comment type="cofactor">
    <cofactor evidence="7">
        <name>Zn(2+)</name>
        <dbReference type="ChEBI" id="CHEBI:29105"/>
    </cofactor>
    <text evidence="7">Binds 2 Zn(2+) ions per subunit.</text>
</comment>
<feature type="binding site" evidence="7">
    <location>
        <position position="133"/>
    </location>
    <ligand>
        <name>Zn(2+)</name>
        <dbReference type="ChEBI" id="CHEBI:29105"/>
        <label>1</label>
    </ligand>
</feature>
<feature type="binding site" evidence="7">
    <location>
        <position position="76"/>
    </location>
    <ligand>
        <name>Zn(2+)</name>
        <dbReference type="ChEBI" id="CHEBI:29105"/>
        <label>2</label>
    </ligand>
</feature>
<dbReference type="InterPro" id="IPR036866">
    <property type="entry name" value="RibonucZ/Hydroxyglut_hydro"/>
</dbReference>
<dbReference type="Proteomes" id="UP000054624">
    <property type="component" value="Unassembled WGS sequence"/>
</dbReference>
<dbReference type="GO" id="GO:0019243">
    <property type="term" value="P:methylglyoxal catabolic process to D-lactate via S-lactoyl-glutathione"/>
    <property type="evidence" value="ECO:0007669"/>
    <property type="project" value="UniProtKB-UniRule"/>
</dbReference>
<evidence type="ECO:0000256" key="6">
    <source>
        <dbReference type="ARBA" id="ARBA00022833"/>
    </source>
</evidence>
<evidence type="ECO:0000256" key="2">
    <source>
        <dbReference type="ARBA" id="ARBA00004963"/>
    </source>
</evidence>
<dbReference type="InterPro" id="IPR035680">
    <property type="entry name" value="Clx_II_MBL"/>
</dbReference>
<dbReference type="OrthoDB" id="9802248at2"/>
<comment type="catalytic activity">
    <reaction evidence="1 7">
        <text>an S-(2-hydroxyacyl)glutathione + H2O = a 2-hydroxy carboxylate + glutathione + H(+)</text>
        <dbReference type="Rhea" id="RHEA:21864"/>
        <dbReference type="ChEBI" id="CHEBI:15377"/>
        <dbReference type="ChEBI" id="CHEBI:15378"/>
        <dbReference type="ChEBI" id="CHEBI:57925"/>
        <dbReference type="ChEBI" id="CHEBI:58896"/>
        <dbReference type="ChEBI" id="CHEBI:71261"/>
        <dbReference type="EC" id="3.1.2.6"/>
    </reaction>
</comment>
<feature type="binding site" evidence="7">
    <location>
        <position position="71"/>
    </location>
    <ligand>
        <name>Zn(2+)</name>
        <dbReference type="ChEBI" id="CHEBI:29105"/>
        <label>1</label>
    </ligand>
</feature>
<accession>A0A158BGT1</accession>
<comment type="subunit">
    <text evidence="7">Monomer.</text>
</comment>
<keyword evidence="5 7" id="KW-0378">Hydrolase</keyword>
<evidence type="ECO:0000313" key="10">
    <source>
        <dbReference type="Proteomes" id="UP000054624"/>
    </source>
</evidence>
<feature type="binding site" evidence="7">
    <location>
        <position position="156"/>
    </location>
    <ligand>
        <name>Zn(2+)</name>
        <dbReference type="ChEBI" id="CHEBI:29105"/>
        <label>1</label>
    </ligand>
</feature>
<dbReference type="PIRSF" id="PIRSF005457">
    <property type="entry name" value="Glx"/>
    <property type="match status" value="1"/>
</dbReference>
<name>A0A158BGT1_9BURK</name>
<dbReference type="PANTHER" id="PTHR43705:SF1">
    <property type="entry name" value="HYDROXYACYLGLUTATHIONE HYDROLASE GLOB"/>
    <property type="match status" value="1"/>
</dbReference>
<keyword evidence="6 7" id="KW-0862">Zinc</keyword>
<evidence type="ECO:0000313" key="9">
    <source>
        <dbReference type="EMBL" id="SAK69298.1"/>
    </source>
</evidence>
<dbReference type="InterPro" id="IPR050110">
    <property type="entry name" value="Glyoxalase_II_hydrolase"/>
</dbReference>
<evidence type="ECO:0000256" key="5">
    <source>
        <dbReference type="ARBA" id="ARBA00022801"/>
    </source>
</evidence>
<dbReference type="HAMAP" id="MF_01374">
    <property type="entry name" value="Glyoxalase_2"/>
    <property type="match status" value="1"/>
</dbReference>
<feature type="binding site" evidence="7">
    <location>
        <position position="194"/>
    </location>
    <ligand>
        <name>Zn(2+)</name>
        <dbReference type="ChEBI" id="CHEBI:29105"/>
        <label>2</label>
    </ligand>
</feature>
<dbReference type="EMBL" id="FCOI02000014">
    <property type="protein sequence ID" value="SAK69298.1"/>
    <property type="molecule type" value="Genomic_DNA"/>
</dbReference>
<feature type="binding site" evidence="7">
    <location>
        <position position="75"/>
    </location>
    <ligand>
        <name>Zn(2+)</name>
        <dbReference type="ChEBI" id="CHEBI:29105"/>
        <label>2</label>
    </ligand>
</feature>
<organism evidence="9 10">
    <name type="scientific">Caballeronia temeraria</name>
    <dbReference type="NCBI Taxonomy" id="1777137"/>
    <lineage>
        <taxon>Bacteria</taxon>
        <taxon>Pseudomonadati</taxon>
        <taxon>Pseudomonadota</taxon>
        <taxon>Betaproteobacteria</taxon>
        <taxon>Burkholderiales</taxon>
        <taxon>Burkholderiaceae</taxon>
        <taxon>Caballeronia</taxon>
    </lineage>
</organism>
<dbReference type="EC" id="3.1.2.6" evidence="7"/>
<keyword evidence="10" id="KW-1185">Reference proteome</keyword>
<evidence type="ECO:0000256" key="3">
    <source>
        <dbReference type="ARBA" id="ARBA00006759"/>
    </source>
</evidence>
<proteinExistence type="inferred from homology"/>
<evidence type="ECO:0000256" key="1">
    <source>
        <dbReference type="ARBA" id="ARBA00001623"/>
    </source>
</evidence>
<dbReference type="GO" id="GO:0046872">
    <property type="term" value="F:metal ion binding"/>
    <property type="evidence" value="ECO:0007669"/>
    <property type="project" value="UniProtKB-KW"/>
</dbReference>
<dbReference type="SMART" id="SM00849">
    <property type="entry name" value="Lactamase_B"/>
    <property type="match status" value="1"/>
</dbReference>
<dbReference type="SUPFAM" id="SSF56281">
    <property type="entry name" value="Metallo-hydrolase/oxidoreductase"/>
    <property type="match status" value="1"/>
</dbReference>